<dbReference type="AlphaFoldDB" id="A0A9X2CDK3"/>
<protein>
    <recommendedName>
        <fullName evidence="4">Periplasmic protein</fullName>
    </recommendedName>
</protein>
<dbReference type="PIRSF" id="PIRSF032038">
    <property type="entry name" value="UCP023238"/>
    <property type="match status" value="1"/>
</dbReference>
<accession>A0A9X2CDK3</accession>
<evidence type="ECO:0000313" key="3">
    <source>
        <dbReference type="Proteomes" id="UP001139293"/>
    </source>
</evidence>
<sequence length="169" mass="18520">MIKPRLILLSVASLFISTTAHASLESQLSQCAAIQDKLDRLICYDKLSSSLGSQTKTSIVTESVAVAAPTAAVALAATTESSVEDNFGKVKKAEEDEVSKIYLEVDKVTKDPYGALKITFNNGQIWKQTDSRSYRIKAEQKVFIEKAALGSFMLGTDDRNTTIRVKRLK</sequence>
<reference evidence="2" key="1">
    <citation type="submission" date="2022-01" db="EMBL/GenBank/DDBJ databases">
        <title>Whole genome-based taxonomy of the Shewanellaceae.</title>
        <authorList>
            <person name="Martin-Rodriguez A.J."/>
        </authorList>
    </citation>
    <scope>NUCLEOTIDE SEQUENCE</scope>
    <source>
        <strain evidence="2">KCTC 23973</strain>
    </source>
</reference>
<dbReference type="InterPro" id="IPR016987">
    <property type="entry name" value="UCP023238"/>
</dbReference>
<dbReference type="Proteomes" id="UP001139293">
    <property type="component" value="Unassembled WGS sequence"/>
</dbReference>
<feature type="signal peptide" evidence="1">
    <location>
        <begin position="1"/>
        <end position="22"/>
    </location>
</feature>
<proteinExistence type="predicted"/>
<keyword evidence="1" id="KW-0732">Signal</keyword>
<evidence type="ECO:0008006" key="4">
    <source>
        <dbReference type="Google" id="ProtNLM"/>
    </source>
</evidence>
<evidence type="ECO:0000313" key="2">
    <source>
        <dbReference type="EMBL" id="MCL1139278.1"/>
    </source>
</evidence>
<comment type="caution">
    <text evidence="2">The sequence shown here is derived from an EMBL/GenBank/DDBJ whole genome shotgun (WGS) entry which is preliminary data.</text>
</comment>
<dbReference type="RefSeq" id="WP_248950454.1">
    <property type="nucleotide sequence ID" value="NZ_JAKILB010000007.1"/>
</dbReference>
<feature type="chain" id="PRO_5040868847" description="Periplasmic protein" evidence="1">
    <location>
        <begin position="23"/>
        <end position="169"/>
    </location>
</feature>
<evidence type="ECO:0000256" key="1">
    <source>
        <dbReference type="SAM" id="SignalP"/>
    </source>
</evidence>
<name>A0A9X2CDK3_9GAMM</name>
<organism evidence="2 3">
    <name type="scientific">Shewanella pneumatophori</name>
    <dbReference type="NCBI Taxonomy" id="314092"/>
    <lineage>
        <taxon>Bacteria</taxon>
        <taxon>Pseudomonadati</taxon>
        <taxon>Pseudomonadota</taxon>
        <taxon>Gammaproteobacteria</taxon>
        <taxon>Alteromonadales</taxon>
        <taxon>Shewanellaceae</taxon>
        <taxon>Shewanella</taxon>
    </lineage>
</organism>
<dbReference type="EMBL" id="JAKILB010000007">
    <property type="protein sequence ID" value="MCL1139278.1"/>
    <property type="molecule type" value="Genomic_DNA"/>
</dbReference>
<gene>
    <name evidence="2" type="ORF">L2740_12080</name>
</gene>
<keyword evidence="3" id="KW-1185">Reference proteome</keyword>